<gene>
    <name evidence="3" type="ORF">G3I32_20870</name>
</gene>
<evidence type="ECO:0000256" key="1">
    <source>
        <dbReference type="ARBA" id="ARBA00008710"/>
    </source>
</evidence>
<comment type="caution">
    <text evidence="3">The sequence shown here is derived from an EMBL/GenBank/DDBJ whole genome shotgun (WGS) entry which is preliminary data.</text>
</comment>
<dbReference type="PANTHER" id="PTHR39428">
    <property type="entry name" value="F420H(2)-DEPENDENT QUINONE REDUCTASE RV1261C"/>
    <property type="match status" value="1"/>
</dbReference>
<dbReference type="InterPro" id="IPR012349">
    <property type="entry name" value="Split_barrel_FMN-bd"/>
</dbReference>
<dbReference type="RefSeq" id="WP_164246448.1">
    <property type="nucleotide sequence ID" value="NZ_JAAGMA010000566.1"/>
</dbReference>
<comment type="similarity">
    <text evidence="1">Belongs to the F420H(2)-dependent quinone reductase family.</text>
</comment>
<sequence length="148" mass="16208">MTGRGTPQGYGSRAEYNIPIINEYRANSAEKGPDERGAGLLLLTTTGARSGLPRTSPLGYSTDAGRLVVVGAKGGTPSHPDWYRNLLANPEVTVEQGSETFHARATEVTGTERNRLYAQHLGLFPDYRDYEQKTDRVFPVVVLERIDG</sequence>
<evidence type="ECO:0000256" key="2">
    <source>
        <dbReference type="ARBA" id="ARBA00049106"/>
    </source>
</evidence>
<dbReference type="AlphaFoldDB" id="A0A7K3PPT2"/>
<dbReference type="GO" id="GO:0005886">
    <property type="term" value="C:plasma membrane"/>
    <property type="evidence" value="ECO:0007669"/>
    <property type="project" value="TreeGrafter"/>
</dbReference>
<organism evidence="3 4">
    <name type="scientific">Streptomyces coelicoflavus</name>
    <dbReference type="NCBI Taxonomy" id="285562"/>
    <lineage>
        <taxon>Bacteria</taxon>
        <taxon>Bacillati</taxon>
        <taxon>Actinomycetota</taxon>
        <taxon>Actinomycetes</taxon>
        <taxon>Kitasatosporales</taxon>
        <taxon>Streptomycetaceae</taxon>
        <taxon>Streptomyces</taxon>
    </lineage>
</organism>
<dbReference type="GO" id="GO:0016491">
    <property type="term" value="F:oxidoreductase activity"/>
    <property type="evidence" value="ECO:0007669"/>
    <property type="project" value="InterPro"/>
</dbReference>
<name>A0A7K3PPT2_9ACTN</name>
<dbReference type="GO" id="GO:0070967">
    <property type="term" value="F:coenzyme F420 binding"/>
    <property type="evidence" value="ECO:0007669"/>
    <property type="project" value="TreeGrafter"/>
</dbReference>
<comment type="catalytic activity">
    <reaction evidence="2">
        <text>oxidized coenzyme F420-(gamma-L-Glu)(n) + a quinol + H(+) = reduced coenzyme F420-(gamma-L-Glu)(n) + a quinone</text>
        <dbReference type="Rhea" id="RHEA:39663"/>
        <dbReference type="Rhea" id="RHEA-COMP:12939"/>
        <dbReference type="Rhea" id="RHEA-COMP:14378"/>
        <dbReference type="ChEBI" id="CHEBI:15378"/>
        <dbReference type="ChEBI" id="CHEBI:24646"/>
        <dbReference type="ChEBI" id="CHEBI:132124"/>
        <dbReference type="ChEBI" id="CHEBI:133980"/>
        <dbReference type="ChEBI" id="CHEBI:139511"/>
    </reaction>
</comment>
<dbReference type="InterPro" id="IPR004378">
    <property type="entry name" value="F420H2_quin_Rdtase"/>
</dbReference>
<dbReference type="PANTHER" id="PTHR39428:SF1">
    <property type="entry name" value="F420H(2)-DEPENDENT QUINONE REDUCTASE RV1261C"/>
    <property type="match status" value="1"/>
</dbReference>
<dbReference type="EMBL" id="JAAGMA010000566">
    <property type="protein sequence ID" value="NEB11259.1"/>
    <property type="molecule type" value="Genomic_DNA"/>
</dbReference>
<dbReference type="Proteomes" id="UP000470446">
    <property type="component" value="Unassembled WGS sequence"/>
</dbReference>
<protein>
    <submittedName>
        <fullName evidence="3">Nitroreductase family deazaflavin-dependent oxidoreductase</fullName>
    </submittedName>
</protein>
<dbReference type="Gene3D" id="2.30.110.10">
    <property type="entry name" value="Electron Transport, Fmn-binding Protein, Chain A"/>
    <property type="match status" value="1"/>
</dbReference>
<proteinExistence type="inferred from homology"/>
<reference evidence="3 4" key="1">
    <citation type="submission" date="2020-01" db="EMBL/GenBank/DDBJ databases">
        <title>Insect and environment-associated Actinomycetes.</title>
        <authorList>
            <person name="Currrie C."/>
            <person name="Chevrette M."/>
            <person name="Carlson C."/>
            <person name="Stubbendieck R."/>
            <person name="Wendt-Pienkowski E."/>
        </authorList>
    </citation>
    <scope>NUCLEOTIDE SEQUENCE [LARGE SCALE GENOMIC DNA]</scope>
    <source>
        <strain evidence="3 4">SID14163</strain>
    </source>
</reference>
<dbReference type="Pfam" id="PF04075">
    <property type="entry name" value="F420H2_quin_red"/>
    <property type="match status" value="1"/>
</dbReference>
<accession>A0A7K3PPT2</accession>
<dbReference type="SUPFAM" id="SSF50475">
    <property type="entry name" value="FMN-binding split barrel"/>
    <property type="match status" value="1"/>
</dbReference>
<dbReference type="NCBIfam" id="TIGR00026">
    <property type="entry name" value="hi_GC_TIGR00026"/>
    <property type="match status" value="1"/>
</dbReference>
<evidence type="ECO:0000313" key="4">
    <source>
        <dbReference type="Proteomes" id="UP000470446"/>
    </source>
</evidence>
<evidence type="ECO:0000313" key="3">
    <source>
        <dbReference type="EMBL" id="NEB11259.1"/>
    </source>
</evidence>